<feature type="disulfide bond" evidence="11">
    <location>
        <begin position="451"/>
        <end position="460"/>
    </location>
</feature>
<dbReference type="FunFam" id="2.60.120.260:FF:000017">
    <property type="entry name" value="Laminin subunit alpha 2"/>
    <property type="match status" value="1"/>
</dbReference>
<gene>
    <name evidence="18" type="ORF">Mgra_00009759</name>
</gene>
<feature type="disulfide bond" evidence="11">
    <location>
        <begin position="1022"/>
        <end position="1031"/>
    </location>
</feature>
<dbReference type="SUPFAM" id="SSF49899">
    <property type="entry name" value="Concanavalin A-like lectins/glucanases"/>
    <property type="match status" value="4"/>
</dbReference>
<keyword evidence="8" id="KW-0325">Glycoprotein</keyword>
<dbReference type="FunFam" id="2.10.25.10:FF:000775">
    <property type="entry name" value="Predicted protein"/>
    <property type="match status" value="1"/>
</dbReference>
<evidence type="ECO:0000256" key="5">
    <source>
        <dbReference type="ARBA" id="ARBA00022737"/>
    </source>
</evidence>
<dbReference type="EMBL" id="JABEBT010000181">
    <property type="protein sequence ID" value="KAF7626068.1"/>
    <property type="molecule type" value="Genomic_DNA"/>
</dbReference>
<feature type="domain" description="Laminin EGF-like" evidence="15">
    <location>
        <begin position="1240"/>
        <end position="1297"/>
    </location>
</feature>
<feature type="disulfide bond" evidence="11">
    <location>
        <begin position="421"/>
        <end position="433"/>
    </location>
</feature>
<evidence type="ECO:0000256" key="9">
    <source>
        <dbReference type="ARBA" id="ARBA00023292"/>
    </source>
</evidence>
<feature type="domain" description="Laminin EGF-like" evidence="15">
    <location>
        <begin position="1194"/>
        <end position="1239"/>
    </location>
</feature>
<dbReference type="PANTHER" id="PTHR10574:SF444">
    <property type="entry name" value="BASEMENT MEMBRANE-SPECIFIC HEPARAN SULFATE PROTEOGLYCAN CORE PROTEIN"/>
    <property type="match status" value="1"/>
</dbReference>
<feature type="disulfide bond" evidence="11">
    <location>
        <begin position="802"/>
        <end position="811"/>
    </location>
</feature>
<feature type="disulfide bond" evidence="11">
    <location>
        <begin position="496"/>
        <end position="505"/>
    </location>
</feature>
<dbReference type="InterPro" id="IPR013320">
    <property type="entry name" value="ConA-like_dom_sf"/>
</dbReference>
<dbReference type="Pfam" id="PF00055">
    <property type="entry name" value="Laminin_N"/>
    <property type="match status" value="1"/>
</dbReference>
<dbReference type="PROSITE" id="PS50025">
    <property type="entry name" value="LAM_G_DOMAIN"/>
    <property type="match status" value="2"/>
</dbReference>
<feature type="disulfide bond" evidence="11">
    <location>
        <begin position="1099"/>
        <end position="1111"/>
    </location>
</feature>
<dbReference type="CDD" id="cd00055">
    <property type="entry name" value="EGF_Lam"/>
    <property type="match status" value="14"/>
</dbReference>
<dbReference type="Pfam" id="PF00054">
    <property type="entry name" value="Laminin_G_1"/>
    <property type="match status" value="1"/>
</dbReference>
<dbReference type="InterPro" id="IPR008211">
    <property type="entry name" value="Laminin_N"/>
</dbReference>
<keyword evidence="13" id="KW-1133">Transmembrane helix</keyword>
<feature type="disulfide bond" evidence="11">
    <location>
        <begin position="1268"/>
        <end position="1277"/>
    </location>
</feature>
<feature type="domain" description="Laminin EGF-like" evidence="15">
    <location>
        <begin position="783"/>
        <end position="833"/>
    </location>
</feature>
<dbReference type="FunFam" id="2.10.25.10:FF:000130">
    <property type="entry name" value="Laminin subunit beta 1"/>
    <property type="match status" value="1"/>
</dbReference>
<dbReference type="SUPFAM" id="SSF49785">
    <property type="entry name" value="Galactose-binding domain-like"/>
    <property type="match status" value="1"/>
</dbReference>
<feature type="domain" description="Laminin EGF-like" evidence="15">
    <location>
        <begin position="954"/>
        <end position="1000"/>
    </location>
</feature>
<dbReference type="InterPro" id="IPR050440">
    <property type="entry name" value="Laminin/Netrin_ECM"/>
</dbReference>
<dbReference type="OrthoDB" id="10011303at2759"/>
<feature type="domain" description="Laminin G" evidence="14">
    <location>
        <begin position="2449"/>
        <end position="2632"/>
    </location>
</feature>
<dbReference type="SUPFAM" id="SSF57196">
    <property type="entry name" value="EGF/Laminin"/>
    <property type="match status" value="13"/>
</dbReference>
<evidence type="ECO:0000256" key="8">
    <source>
        <dbReference type="ARBA" id="ARBA00023180"/>
    </source>
</evidence>
<evidence type="ECO:0000256" key="7">
    <source>
        <dbReference type="ARBA" id="ARBA00023157"/>
    </source>
</evidence>
<dbReference type="PROSITE" id="PS00022">
    <property type="entry name" value="EGF_1"/>
    <property type="match status" value="1"/>
</dbReference>
<feature type="domain" description="Laminin EGF-like" evidence="15">
    <location>
        <begin position="1001"/>
        <end position="1048"/>
    </location>
</feature>
<dbReference type="PROSITE" id="PS51115">
    <property type="entry name" value="LAMININ_IVA"/>
    <property type="match status" value="2"/>
</dbReference>
<feature type="domain" description="Laminin EGF-like" evidence="15">
    <location>
        <begin position="902"/>
        <end position="953"/>
    </location>
</feature>
<dbReference type="SMART" id="SM00136">
    <property type="entry name" value="LamNT"/>
    <property type="match status" value="1"/>
</dbReference>
<evidence type="ECO:0000256" key="6">
    <source>
        <dbReference type="ARBA" id="ARBA00022869"/>
    </source>
</evidence>
<proteinExistence type="predicted"/>
<dbReference type="FunFam" id="2.10.25.10:FF:000189">
    <property type="entry name" value="Laminin subunit alpha 2"/>
    <property type="match status" value="1"/>
</dbReference>
<dbReference type="GO" id="GO:0009888">
    <property type="term" value="P:tissue development"/>
    <property type="evidence" value="ECO:0007669"/>
    <property type="project" value="TreeGrafter"/>
</dbReference>
<evidence type="ECO:0000256" key="13">
    <source>
        <dbReference type="SAM" id="Phobius"/>
    </source>
</evidence>
<dbReference type="PROSITE" id="PS50027">
    <property type="entry name" value="EGF_LAM_2"/>
    <property type="match status" value="11"/>
</dbReference>
<dbReference type="FunFam" id="2.10.25.10:FF:000074">
    <property type="entry name" value="Laminin subunit alpha"/>
    <property type="match status" value="2"/>
</dbReference>
<dbReference type="PROSITE" id="PS01248">
    <property type="entry name" value="EGF_LAM_1"/>
    <property type="match status" value="5"/>
</dbReference>
<evidence type="ECO:0000313" key="19">
    <source>
        <dbReference type="Proteomes" id="UP000605970"/>
    </source>
</evidence>
<name>A0A8S9Z979_9BILA</name>
<feature type="disulfide bond" evidence="11">
    <location>
        <begin position="1196"/>
        <end position="1213"/>
    </location>
</feature>
<evidence type="ECO:0000256" key="2">
    <source>
        <dbReference type="ARBA" id="ARBA00022525"/>
    </source>
</evidence>
<evidence type="ECO:0000259" key="17">
    <source>
        <dbReference type="PROSITE" id="PS51117"/>
    </source>
</evidence>
<keyword evidence="9 11" id="KW-0424">Laminin EGF-like domain</keyword>
<keyword evidence="13" id="KW-0472">Membrane</keyword>
<dbReference type="Gene3D" id="2.170.300.10">
    <property type="entry name" value="Tie2 ligand-binding domain superfamily"/>
    <property type="match status" value="2"/>
</dbReference>
<feature type="disulfide bond" evidence="11">
    <location>
        <begin position="1101"/>
        <end position="1118"/>
    </location>
</feature>
<feature type="domain" description="Laminin EGF-like" evidence="15">
    <location>
        <begin position="1547"/>
        <end position="1596"/>
    </location>
</feature>
<feature type="transmembrane region" description="Helical" evidence="13">
    <location>
        <begin position="9"/>
        <end position="25"/>
    </location>
</feature>
<evidence type="ECO:0000256" key="1">
    <source>
        <dbReference type="ARBA" id="ARBA00004302"/>
    </source>
</evidence>
<feature type="disulfide bond" evidence="11">
    <location>
        <begin position="954"/>
        <end position="966"/>
    </location>
</feature>
<dbReference type="FunFam" id="2.10.25.10:FF:000209">
    <property type="entry name" value="Laminin subunit alpha 5"/>
    <property type="match status" value="1"/>
</dbReference>
<dbReference type="Gene3D" id="2.60.120.200">
    <property type="match status" value="4"/>
</dbReference>
<feature type="disulfide bond" evidence="11">
    <location>
        <begin position="975"/>
        <end position="984"/>
    </location>
</feature>
<feature type="coiled-coil region" evidence="12">
    <location>
        <begin position="1957"/>
        <end position="2051"/>
    </location>
</feature>
<dbReference type="Gene3D" id="2.10.25.10">
    <property type="entry name" value="Laminin"/>
    <property type="match status" value="13"/>
</dbReference>
<feature type="domain" description="Laminin IV type A" evidence="16">
    <location>
        <begin position="546"/>
        <end position="749"/>
    </location>
</feature>
<feature type="domain" description="Laminin EGF-like" evidence="15">
    <location>
        <begin position="421"/>
        <end position="475"/>
    </location>
</feature>
<dbReference type="Pfam" id="PF02210">
    <property type="entry name" value="Laminin_G_2"/>
    <property type="match status" value="3"/>
</dbReference>
<evidence type="ECO:0000256" key="12">
    <source>
        <dbReference type="SAM" id="Coils"/>
    </source>
</evidence>
<dbReference type="FunFam" id="2.10.25.10:FF:000069">
    <property type="entry name" value="Laminin subunit alpha 1"/>
    <property type="match status" value="1"/>
</dbReference>
<feature type="domain" description="Laminin EGF-like" evidence="15">
    <location>
        <begin position="476"/>
        <end position="525"/>
    </location>
</feature>
<evidence type="ECO:0000313" key="18">
    <source>
        <dbReference type="EMBL" id="KAF7626068.1"/>
    </source>
</evidence>
<evidence type="ECO:0000256" key="10">
    <source>
        <dbReference type="ARBA" id="ARBA00065619"/>
    </source>
</evidence>
<comment type="caution">
    <text evidence="18">The sequence shown here is derived from an EMBL/GenBank/DDBJ whole genome shotgun (WGS) entry which is preliminary data.</text>
</comment>
<keyword evidence="4" id="KW-0732">Signal</keyword>
<dbReference type="InterPro" id="IPR001791">
    <property type="entry name" value="Laminin_G"/>
</dbReference>
<feature type="disulfide bond" evidence="11">
    <location>
        <begin position="1120"/>
        <end position="1129"/>
    </location>
</feature>
<evidence type="ECO:0000256" key="11">
    <source>
        <dbReference type="PROSITE-ProRule" id="PRU00460"/>
    </source>
</evidence>
<dbReference type="FunFam" id="2.10.25.10:FF:000106">
    <property type="entry name" value="Heparan sulfate proteoglycan 2"/>
    <property type="match status" value="1"/>
</dbReference>
<dbReference type="Pfam" id="PF00052">
    <property type="entry name" value="Laminin_B"/>
    <property type="match status" value="2"/>
</dbReference>
<dbReference type="GO" id="GO:0009887">
    <property type="term" value="P:animal organ morphogenesis"/>
    <property type="evidence" value="ECO:0007669"/>
    <property type="project" value="TreeGrafter"/>
</dbReference>
<reference evidence="18" key="1">
    <citation type="journal article" date="2020" name="Ecol. Evol.">
        <title>Genome structure and content of the rice root-knot nematode (Meloidogyne graminicola).</title>
        <authorList>
            <person name="Phan N.T."/>
            <person name="Danchin E.G.J."/>
            <person name="Klopp C."/>
            <person name="Perfus-Barbeoch L."/>
            <person name="Kozlowski D.K."/>
            <person name="Koutsovoulos G.D."/>
            <person name="Lopez-Roques C."/>
            <person name="Bouchez O."/>
            <person name="Zahm M."/>
            <person name="Besnard G."/>
            <person name="Bellafiore S."/>
        </authorList>
    </citation>
    <scope>NUCLEOTIDE SEQUENCE</scope>
    <source>
        <strain evidence="18">VN-18</strain>
    </source>
</reference>
<feature type="disulfide bond" evidence="11">
    <location>
        <begin position="926"/>
        <end position="935"/>
    </location>
</feature>
<evidence type="ECO:0000259" key="14">
    <source>
        <dbReference type="PROSITE" id="PS50025"/>
    </source>
</evidence>
<sequence>MALPNRQNLLLFYLSIFFYFFRIILTTNEIVQINPTQNSDNWQLPQFFDVAEFSSGKGLFPSIFNLATHAEIRASSTCGQNGPDYYCKLVEHVFLRQPQCDICDANNHHKNHPIDYAIDGTKRWWQSPTLSNGLNYEKVNITLDLRQIYQVAYVIVKSAISPRPGTWVLEKSLDGVNFQPWQYFAASDADCMRHYGMAASTGVPKFERDDQVICTSYFSKLNPLEHGEIHISLVNGRPGVENSSQSLHEFTKTRFVRLRILGLKTLHADLMTLDHSVTRRYFYTISDISIGGQCICYGHAERCTPDVVHGQFRCECSHNTCGESCSQCCPLFNQLPWQIGTHEHPNICQACQCFNHATQCVYDAEIERQRLSVTPEGIYEGGGKCLDCQHNTEGINCEKCKKVYFRPANISHYRYDACRPCDCDLKGSENNICIRDETEAFNEMKPGDCRCKPGFGGRRCERCAPGFRKYPLCEPCKCHQSGSLNFETCEEEHCICKQNVEGERCDRCRPGTIYLDIENPLGCQPCFCFGKSTECRENFWNIGQISQNNGWNLTDLLGQISVPQPQPFFNNGIIDQQLIFNIEDVKSLQIELPLFYYWSAPKQFIGNHLNSFGSNLHYFVYYVPKEFDKGKQTPIADIIIEGNGIKLEYYSRINFFPRENISVTIPLKPTQNWLDGRTRRPIDKTIMMRVLTDISSLLIRASYHHEQIQSSIYGFRMITAYENNLLINSNIIPFSFGQNKRKQVLPVEVCNCPKYFEGNSCERCQNGYRRINNQLFDGICKKCECQGHSQYCDPFNGKCLNCQHNTTGNRCELCLPGFYGNPSLGGILGQCRPCGCPTIENPKSKECSLSQLILEGAAAIGQDEYVCTACEIGYDGNKCEICSDGYFGDPFSKDPQKVCRPCECNGNIDNAAIGNCDRTTGECLRCIGYTTGPKCEECLPHHWGSALAHTCLPCRCHLIGSISPQCSNKTGQCQCKKGYASDKCDRCLPGHGDISNGCPECNCNITGSFGTLCDEVSGQCVCKRGIYGKRCDLCVPSYYNFGPEGCQFCHCNELGSIAGKECHNITGECQCLPNVIGSKCESCAPGYFNMTAGIGCQPCNCSQLSSIGNTCNERTGQCNCKPGVTGLKCDKCEPNYYGIDINGCKRCRKCPSPGQVCDSITGNCVCPPNTQGEMCERCTNNSWNYHQYRGCQLCQCDGIGADSQFCDSQTGQCKCKSGYVGHRCDLCEPGHHSFPECKLCQCSLSGTEPSECKGNNCLCSSNEGQCKCKKHVYGLKCDQCIEGSFSLEFWNPLGCTKCFCFERSKECKQAINLYWKQQYAPDRRVVFESPFEIEWPINYNSYPTNHTPLYWPMPETFKNDRTSSYNGFLRFRIRNEDHNYKGSFLQPNIHIFRLFPQVVLIGSTRIELEYIPPYSINFDDGIYKVRLHESQWRNRISPQIPVTRKEMMIALLNIQNIFIRATYNDMYRGDIITISEISLDIASEELEEGIIVERKEQALGVEQCFNCEKGYKGRSCQEASSGFYIKYINDYLNKPDPIVLSGISQQCNCHNHSELCDPKSGECIDCLHNTFGTKCERCKDGYYGNALNGLPDSCIKCSCPLENNSKSLTCIASESTSRGYFCNSCSPGHVGMYCESCESGYYGNPTIPGGHCIPCSCHPHGSLSISCNNITGQCQCRQGCYREFMFIEDNMEKELINLKEIISKSKPIPNKRLIKINTSVSELYLLLDNIGEESSPKSLLPDFGWIIPSNKGIDITSTSTAINYFNNAHILAEEFRLIEERNNESLIKFNNIENNLIKIKGKIQAENQRSIDIINQLNQFVHRSSQSSSLITSSSQLQYWIDQAQLLLNTSRERMAIIEKKYNYAKKNAEEANRLLKEIIARKLNTTSYKHLTEKAFEYQDIIKDFRVKEQNNRIWNILNDIGNNVKLANLNISWIKDVQQLLEDHHDRISTVFSTVEDSQNNLESIEENIINFNNQVNTINERVNSIKHFTSSNIKENIKNLNSSTKEAELIEKDFELLEERTDEHKKQIKNLKKDMSILKEKIDEAKEKASKIRIGVRSDLNSECNREFISPMRPSSSNTISLKYRPLMDSPDSLLLFTQVEGTRTQNREYLAIELKQKKIHVKWDIGDGNKEAAIIKRNIVYIPASARYTWYQIDIKRIANTIQVSVVQRYSSGGDSSRDIDEPTKVIVGKPNIFNVIPGQTKISFGLNNPLIAKELGLSTNKFFGIIGELNIDEINVPLWVFSKTEGICEGTTGPSIKTSTGHFFKNGFAQIRSQIIEGTTSMLAIQFSAYSPNGLLYFRGNEKSGEFIGLELDEGVIALKIDFGPEAKIAIQSNKTNYADGKVHKVRVIRKDGEIHLQVDPEGDHISIALTDSQALLNLTESDHFVGGVPPDFPRGHFLHDHDLNFEGFFGCIHLVKPNQLSELDLDNPLRSQRKEPDTDSTFSFNFRTKSLNALLLYQSADLQKLEQQNKAKRRRRTFIKGKRRELINSNNNDQSFLAFYLIDGRLTVHLGTDLEERIKRPVISSTQIYSDGLLHSIFLSRMGKEIQLRIDDREILATILDDERLIGGKQWNMFLGGIPSRLEDLIKNSELGTIESLIGCLSDFQLDYEQSPIIFEEHQGTILGSCLLENEFLIENNKAKDIPLKDEEEKDYYLLQQQQLYNKKSVQLFEQLLPTTIGGLFNNNNNNENISIEKEEINKCNKELINIEDNNKEEEKEYRFGLSESSHSKINFIKKPFPNSNNFSISFQFKTNQPKGILKLVIKNYNKIKKLNYLIKRFDDGNWHKLELIKNEKEINFKVDEFLTKKLYLNSLLPKVMRKRMYIGGVINKHRKLFNLPRNRLPPSFNI</sequence>
<feature type="domain" description="Laminin EGF-like" evidence="15">
    <location>
        <begin position="1099"/>
        <end position="1146"/>
    </location>
</feature>
<keyword evidence="13" id="KW-0812">Transmembrane</keyword>
<evidence type="ECO:0000256" key="3">
    <source>
        <dbReference type="ARBA" id="ARBA00022530"/>
    </source>
</evidence>
<feature type="disulfide bond" evidence="11">
    <location>
        <begin position="956"/>
        <end position="973"/>
    </location>
</feature>
<accession>A0A8S9Z979</accession>
<dbReference type="SMART" id="SM00181">
    <property type="entry name" value="EGF"/>
    <property type="match status" value="11"/>
</dbReference>
<keyword evidence="12" id="KW-0175">Coiled coil</keyword>
<dbReference type="Pfam" id="PF00053">
    <property type="entry name" value="EGF_laminin"/>
    <property type="match status" value="15"/>
</dbReference>
<dbReference type="GO" id="GO:0005604">
    <property type="term" value="C:basement membrane"/>
    <property type="evidence" value="ECO:0007669"/>
    <property type="project" value="UniProtKB-SubCell"/>
</dbReference>
<comment type="subunit">
    <text evidence="10">Laminin is a complex glycoprotein, consisting of three different polypeptide chains (alpha, beta, gamma), which are bound to each other by disulfide bonds into a cross-shaped molecule comprising one long and three short arms with globules at each end.</text>
</comment>
<keyword evidence="2" id="KW-0964">Secreted</keyword>
<dbReference type="GO" id="GO:0007155">
    <property type="term" value="P:cell adhesion"/>
    <property type="evidence" value="ECO:0007669"/>
    <property type="project" value="InterPro"/>
</dbReference>
<evidence type="ECO:0000256" key="4">
    <source>
        <dbReference type="ARBA" id="ARBA00022729"/>
    </source>
</evidence>
<evidence type="ECO:0000259" key="15">
    <source>
        <dbReference type="PROSITE" id="PS50027"/>
    </source>
</evidence>
<feature type="disulfide bond" evidence="11">
    <location>
        <begin position="1001"/>
        <end position="1013"/>
    </location>
</feature>
<dbReference type="SMART" id="SM00180">
    <property type="entry name" value="EGF_Lam"/>
    <property type="match status" value="17"/>
</dbReference>
<feature type="disulfide bond" evidence="11">
    <location>
        <begin position="1215"/>
        <end position="1224"/>
    </location>
</feature>
<keyword evidence="5" id="KW-0677">Repeat</keyword>
<feature type="disulfide bond" evidence="11">
    <location>
        <begin position="1194"/>
        <end position="1206"/>
    </location>
</feature>
<dbReference type="Pfam" id="PF24973">
    <property type="entry name" value="EGF_LMN_ATRN"/>
    <property type="match status" value="2"/>
</dbReference>
<dbReference type="Gene3D" id="2.60.120.260">
    <property type="entry name" value="Galactose-binding domain-like"/>
    <property type="match status" value="1"/>
</dbReference>
<comment type="subcellular location">
    <subcellularLocation>
        <location evidence="1">Secreted</location>
        <location evidence="1">Extracellular space</location>
        <location evidence="1">Extracellular matrix</location>
        <location evidence="1">Basement membrane</location>
    </subcellularLocation>
</comment>
<dbReference type="Proteomes" id="UP000605970">
    <property type="component" value="Unassembled WGS sequence"/>
</dbReference>
<dbReference type="FunFam" id="2.10.25.10:FF:000580">
    <property type="entry name" value="Wing blister, isoform B"/>
    <property type="match status" value="1"/>
</dbReference>
<dbReference type="Pfam" id="PF06009">
    <property type="entry name" value="Laminin_II"/>
    <property type="match status" value="1"/>
</dbReference>
<feature type="disulfide bond" evidence="11">
    <location>
        <begin position="1071"/>
        <end position="1080"/>
    </location>
</feature>
<dbReference type="InterPro" id="IPR056863">
    <property type="entry name" value="LMN_ATRN_NET-like_EGF"/>
</dbReference>
<keyword evidence="7 11" id="KW-1015">Disulfide bond</keyword>
<comment type="caution">
    <text evidence="11">Lacks conserved residue(s) required for the propagation of feature annotation.</text>
</comment>
<dbReference type="InterPro" id="IPR008979">
    <property type="entry name" value="Galactose-bd-like_sf"/>
</dbReference>
<dbReference type="InterPro" id="IPR002049">
    <property type="entry name" value="LE_dom"/>
</dbReference>
<evidence type="ECO:0000259" key="16">
    <source>
        <dbReference type="PROSITE" id="PS51115"/>
    </source>
</evidence>
<feature type="disulfide bond" evidence="11">
    <location>
        <begin position="1566"/>
        <end position="1575"/>
    </location>
</feature>
<feature type="domain" description="Laminin N-terminal" evidence="17">
    <location>
        <begin position="55"/>
        <end position="293"/>
    </location>
</feature>
<feature type="domain" description="Laminin EGF-like" evidence="15">
    <location>
        <begin position="1049"/>
        <end position="1098"/>
    </location>
</feature>
<dbReference type="PRINTS" id="PR00011">
    <property type="entry name" value="EGFLAMININ"/>
</dbReference>
<dbReference type="InterPro" id="IPR000034">
    <property type="entry name" value="Laminin_IV"/>
</dbReference>
<keyword evidence="19" id="KW-1185">Reference proteome</keyword>
<protein>
    <submittedName>
        <fullName evidence="18">Uncharacterized protein</fullName>
    </submittedName>
</protein>
<dbReference type="InterPro" id="IPR010307">
    <property type="entry name" value="Laminin_dom_II"/>
</dbReference>
<feature type="domain" description="Laminin IV type A" evidence="16">
    <location>
        <begin position="1310"/>
        <end position="1503"/>
    </location>
</feature>
<organism evidence="18 19">
    <name type="scientific">Meloidogyne graminicola</name>
    <dbReference type="NCBI Taxonomy" id="189291"/>
    <lineage>
        <taxon>Eukaryota</taxon>
        <taxon>Metazoa</taxon>
        <taxon>Ecdysozoa</taxon>
        <taxon>Nematoda</taxon>
        <taxon>Chromadorea</taxon>
        <taxon>Rhabditida</taxon>
        <taxon>Tylenchina</taxon>
        <taxon>Tylenchomorpha</taxon>
        <taxon>Tylenchoidea</taxon>
        <taxon>Meloidogynidae</taxon>
        <taxon>Meloidogyninae</taxon>
        <taxon>Meloidogyne</taxon>
    </lineage>
</organism>
<dbReference type="PANTHER" id="PTHR10574">
    <property type="entry name" value="NETRIN/LAMININ-RELATED"/>
    <property type="match status" value="1"/>
</dbReference>
<feature type="coiled-coil region" evidence="12">
    <location>
        <begin position="2689"/>
        <end position="2723"/>
    </location>
</feature>
<dbReference type="CDD" id="cd00110">
    <property type="entry name" value="LamG"/>
    <property type="match status" value="4"/>
</dbReference>
<dbReference type="InterPro" id="IPR000742">
    <property type="entry name" value="EGF"/>
</dbReference>
<feature type="domain" description="Laminin G" evidence="14">
    <location>
        <begin position="2263"/>
        <end position="2449"/>
    </location>
</feature>
<dbReference type="SMART" id="SM00281">
    <property type="entry name" value="LamB"/>
    <property type="match status" value="2"/>
</dbReference>
<dbReference type="PROSITE" id="PS51117">
    <property type="entry name" value="LAMININ_NTER"/>
    <property type="match status" value="1"/>
</dbReference>
<dbReference type="SMART" id="SM00282">
    <property type="entry name" value="LamG"/>
    <property type="match status" value="3"/>
</dbReference>
<keyword evidence="3" id="KW-0272">Extracellular matrix</keyword>
<feature type="disulfide bond" evidence="11">
    <location>
        <begin position="1003"/>
        <end position="1020"/>
    </location>
</feature>
<keyword evidence="6" id="KW-0084">Basement membrane</keyword>